<organism evidence="1 2">
    <name type="scientific">Cichorium intybus</name>
    <name type="common">Chicory</name>
    <dbReference type="NCBI Taxonomy" id="13427"/>
    <lineage>
        <taxon>Eukaryota</taxon>
        <taxon>Viridiplantae</taxon>
        <taxon>Streptophyta</taxon>
        <taxon>Embryophyta</taxon>
        <taxon>Tracheophyta</taxon>
        <taxon>Spermatophyta</taxon>
        <taxon>Magnoliopsida</taxon>
        <taxon>eudicotyledons</taxon>
        <taxon>Gunneridae</taxon>
        <taxon>Pentapetalae</taxon>
        <taxon>asterids</taxon>
        <taxon>campanulids</taxon>
        <taxon>Asterales</taxon>
        <taxon>Asteraceae</taxon>
        <taxon>Cichorioideae</taxon>
        <taxon>Cichorieae</taxon>
        <taxon>Cichoriinae</taxon>
        <taxon>Cichorium</taxon>
    </lineage>
</organism>
<proteinExistence type="predicted"/>
<dbReference type="EMBL" id="CM042011">
    <property type="protein sequence ID" value="KAI3766879.1"/>
    <property type="molecule type" value="Genomic_DNA"/>
</dbReference>
<gene>
    <name evidence="1" type="ORF">L2E82_16956</name>
</gene>
<evidence type="ECO:0000313" key="2">
    <source>
        <dbReference type="Proteomes" id="UP001055811"/>
    </source>
</evidence>
<dbReference type="Proteomes" id="UP001055811">
    <property type="component" value="Linkage Group LG03"/>
</dbReference>
<evidence type="ECO:0000313" key="1">
    <source>
        <dbReference type="EMBL" id="KAI3766879.1"/>
    </source>
</evidence>
<reference evidence="1 2" key="2">
    <citation type="journal article" date="2022" name="Mol. Ecol. Resour.">
        <title>The genomes of chicory, endive, great burdock and yacon provide insights into Asteraceae paleo-polyploidization history and plant inulin production.</title>
        <authorList>
            <person name="Fan W."/>
            <person name="Wang S."/>
            <person name="Wang H."/>
            <person name="Wang A."/>
            <person name="Jiang F."/>
            <person name="Liu H."/>
            <person name="Zhao H."/>
            <person name="Xu D."/>
            <person name="Zhang Y."/>
        </authorList>
    </citation>
    <scope>NUCLEOTIDE SEQUENCE [LARGE SCALE GENOMIC DNA]</scope>
    <source>
        <strain evidence="2">cv. Punajuju</strain>
        <tissue evidence="1">Leaves</tissue>
    </source>
</reference>
<protein>
    <submittedName>
        <fullName evidence="1">Uncharacterized protein</fullName>
    </submittedName>
</protein>
<accession>A0ACB9F6Z7</accession>
<sequence>MHIYSRASAKGKHVQSNMGAKNHGIVMPDANIDATLNALVAAGFGAAGQRCMALSIVVLVGDATKWENALV</sequence>
<comment type="caution">
    <text evidence="1">The sequence shown here is derived from an EMBL/GenBank/DDBJ whole genome shotgun (WGS) entry which is preliminary data.</text>
</comment>
<reference evidence="2" key="1">
    <citation type="journal article" date="2022" name="Mol. Ecol. Resour.">
        <title>The genomes of chicory, endive, great burdock and yacon provide insights into Asteraceae palaeo-polyploidization history and plant inulin production.</title>
        <authorList>
            <person name="Fan W."/>
            <person name="Wang S."/>
            <person name="Wang H."/>
            <person name="Wang A."/>
            <person name="Jiang F."/>
            <person name="Liu H."/>
            <person name="Zhao H."/>
            <person name="Xu D."/>
            <person name="Zhang Y."/>
        </authorList>
    </citation>
    <scope>NUCLEOTIDE SEQUENCE [LARGE SCALE GENOMIC DNA]</scope>
    <source>
        <strain evidence="2">cv. Punajuju</strain>
    </source>
</reference>
<name>A0ACB9F6Z7_CICIN</name>
<keyword evidence="2" id="KW-1185">Reference proteome</keyword>